<evidence type="ECO:0000313" key="3">
    <source>
        <dbReference type="Proteomes" id="UP000087766"/>
    </source>
</evidence>
<dbReference type="InterPro" id="IPR041588">
    <property type="entry name" value="Integrase_H2C2"/>
</dbReference>
<dbReference type="Proteomes" id="UP000087766">
    <property type="component" value="Unplaced"/>
</dbReference>
<dbReference type="RefSeq" id="XP_014523956.1">
    <property type="nucleotide sequence ID" value="XM_014668470.1"/>
</dbReference>
<accession>A0A1S3W051</accession>
<dbReference type="OrthoDB" id="101614at2759"/>
<feature type="domain" description="Integrase zinc-binding" evidence="2">
    <location>
        <begin position="224"/>
        <end position="276"/>
    </location>
</feature>
<dbReference type="Pfam" id="PF13456">
    <property type="entry name" value="RVT_3"/>
    <property type="match status" value="1"/>
</dbReference>
<dbReference type="GO" id="GO:0004523">
    <property type="term" value="F:RNA-DNA hybrid ribonuclease activity"/>
    <property type="evidence" value="ECO:0007669"/>
    <property type="project" value="InterPro"/>
</dbReference>
<feature type="domain" description="RNase H type-1" evidence="1">
    <location>
        <begin position="47"/>
        <end position="125"/>
    </location>
</feature>
<sequence length="429" mass="48186">MIGWSVELSEFGLQYEPRGSVKVQHLAEFAIELPYPMPKQVWKLYVDGSAGKAGGGAGIVLEGSNGVIVEQFVVFKFKVSNNQAEYEALIVGMELAWDIEVDILECRTDSQIVEGHMNGSYQNTRADRLSKLADGKEKGVLNSVIRQVLSEPSIECHTISTPCNPNDQNCWKEEIIRLIRKQEAGHNLQAEETKKISRYCLIGDDLYRRGYVTPIMKCLSTEEATYVLQELHHGICGRHTGGRALKARVLRAGFFWPTLEQDYISFSQKCVSCQKHGNVFHAPASELHNIFAPWPFAQWGMDIVGPFPTNGQAEAANKIIVNELKKRLGEALGGWVDEIDQVLWGYRCSPHGSTGESPFNLTCGTYAMLPVEVGEPTMRRKLSDMMINDEQLRSNLDVIDERRHIAAIKNEAYKRLVPRRYNTKVISIG</sequence>
<gene>
    <name evidence="4" type="primary">LOC106780210</name>
</gene>
<proteinExistence type="predicted"/>
<dbReference type="KEGG" id="vra:106780210"/>
<dbReference type="SUPFAM" id="SSF53098">
    <property type="entry name" value="Ribonuclease H-like"/>
    <property type="match status" value="2"/>
</dbReference>
<reference evidence="4" key="1">
    <citation type="submission" date="2025-08" db="UniProtKB">
        <authorList>
            <consortium name="RefSeq"/>
        </authorList>
    </citation>
    <scope>IDENTIFICATION</scope>
    <source>
        <tissue evidence="4">Leaf</tissue>
    </source>
</reference>
<name>A0A1S3W051_VIGRR</name>
<dbReference type="GeneID" id="106780210"/>
<dbReference type="GO" id="GO:0003676">
    <property type="term" value="F:nucleic acid binding"/>
    <property type="evidence" value="ECO:0007669"/>
    <property type="project" value="InterPro"/>
</dbReference>
<dbReference type="Gene3D" id="3.30.420.10">
    <property type="entry name" value="Ribonuclease H-like superfamily/Ribonuclease H"/>
    <property type="match status" value="2"/>
</dbReference>
<evidence type="ECO:0000313" key="4">
    <source>
        <dbReference type="RefSeq" id="XP_014523956.1"/>
    </source>
</evidence>
<dbReference type="InterPro" id="IPR036397">
    <property type="entry name" value="RNaseH_sf"/>
</dbReference>
<evidence type="ECO:0000259" key="1">
    <source>
        <dbReference type="Pfam" id="PF13456"/>
    </source>
</evidence>
<dbReference type="InterPro" id="IPR002156">
    <property type="entry name" value="RNaseH_domain"/>
</dbReference>
<keyword evidence="3" id="KW-1185">Reference proteome</keyword>
<dbReference type="PANTHER" id="PTHR48475:SF2">
    <property type="entry name" value="RIBONUCLEASE H"/>
    <property type="match status" value="1"/>
</dbReference>
<protein>
    <submittedName>
        <fullName evidence="4">Uncharacterized protein LOC106780210</fullName>
    </submittedName>
</protein>
<dbReference type="AlphaFoldDB" id="A0A1S3W051"/>
<dbReference type="InterPro" id="IPR012337">
    <property type="entry name" value="RNaseH-like_sf"/>
</dbReference>
<dbReference type="Gene3D" id="1.10.340.70">
    <property type="match status" value="1"/>
</dbReference>
<dbReference type="Pfam" id="PF17921">
    <property type="entry name" value="Integrase_H2C2"/>
    <property type="match status" value="1"/>
</dbReference>
<dbReference type="PANTHER" id="PTHR48475">
    <property type="entry name" value="RIBONUCLEASE H"/>
    <property type="match status" value="1"/>
</dbReference>
<organism evidence="3 4">
    <name type="scientific">Vigna radiata var. radiata</name>
    <name type="common">Mung bean</name>
    <name type="synonym">Phaseolus aureus</name>
    <dbReference type="NCBI Taxonomy" id="3916"/>
    <lineage>
        <taxon>Eukaryota</taxon>
        <taxon>Viridiplantae</taxon>
        <taxon>Streptophyta</taxon>
        <taxon>Embryophyta</taxon>
        <taxon>Tracheophyta</taxon>
        <taxon>Spermatophyta</taxon>
        <taxon>Magnoliopsida</taxon>
        <taxon>eudicotyledons</taxon>
        <taxon>Gunneridae</taxon>
        <taxon>Pentapetalae</taxon>
        <taxon>rosids</taxon>
        <taxon>fabids</taxon>
        <taxon>Fabales</taxon>
        <taxon>Fabaceae</taxon>
        <taxon>Papilionoideae</taxon>
        <taxon>50 kb inversion clade</taxon>
        <taxon>NPAAA clade</taxon>
        <taxon>indigoferoid/millettioid clade</taxon>
        <taxon>Phaseoleae</taxon>
        <taxon>Vigna</taxon>
    </lineage>
</organism>
<evidence type="ECO:0000259" key="2">
    <source>
        <dbReference type="Pfam" id="PF17921"/>
    </source>
</evidence>